<evidence type="ECO:0000313" key="3">
    <source>
        <dbReference type="EMBL" id="NEC16696.1"/>
    </source>
</evidence>
<dbReference type="InterPro" id="IPR032710">
    <property type="entry name" value="NTF2-like_dom_sf"/>
</dbReference>
<feature type="compositionally biased region" description="Polar residues" evidence="1">
    <location>
        <begin position="1"/>
        <end position="11"/>
    </location>
</feature>
<protein>
    <submittedName>
        <fullName evidence="3">Nuclear transport factor 2 family protein</fullName>
    </submittedName>
</protein>
<gene>
    <name evidence="3" type="ORF">G3I50_00165</name>
</gene>
<evidence type="ECO:0000259" key="2">
    <source>
        <dbReference type="Pfam" id="PF12680"/>
    </source>
</evidence>
<dbReference type="Proteomes" id="UP000469670">
    <property type="component" value="Unassembled WGS sequence"/>
</dbReference>
<dbReference type="SUPFAM" id="SSF54427">
    <property type="entry name" value="NTF2-like"/>
    <property type="match status" value="1"/>
</dbReference>
<feature type="domain" description="SnoaL-like" evidence="2">
    <location>
        <begin position="78"/>
        <end position="154"/>
    </location>
</feature>
<dbReference type="Pfam" id="PF12680">
    <property type="entry name" value="SnoaL_2"/>
    <property type="match status" value="1"/>
</dbReference>
<organism evidence="3 4">
    <name type="scientific">Streptomyces parvus</name>
    <dbReference type="NCBI Taxonomy" id="66428"/>
    <lineage>
        <taxon>Bacteria</taxon>
        <taxon>Bacillati</taxon>
        <taxon>Actinomycetota</taxon>
        <taxon>Actinomycetes</taxon>
        <taxon>Kitasatosporales</taxon>
        <taxon>Streptomycetaceae</taxon>
        <taxon>Streptomyces</taxon>
    </lineage>
</organism>
<dbReference type="AlphaFoldDB" id="A0A7K3RN81"/>
<comment type="caution">
    <text evidence="3">The sequence shown here is derived from an EMBL/GenBank/DDBJ whole genome shotgun (WGS) entry which is preliminary data.</text>
</comment>
<dbReference type="Gene3D" id="3.10.450.50">
    <property type="match status" value="1"/>
</dbReference>
<reference evidence="3 4" key="1">
    <citation type="submission" date="2020-01" db="EMBL/GenBank/DDBJ databases">
        <title>Insect and environment-associated Actinomycetes.</title>
        <authorList>
            <person name="Currrie C."/>
            <person name="Chevrette M."/>
            <person name="Carlson C."/>
            <person name="Stubbendieck R."/>
            <person name="Wendt-Pienkowski E."/>
        </authorList>
    </citation>
    <scope>NUCLEOTIDE SEQUENCE [LARGE SCALE GENOMIC DNA]</scope>
    <source>
        <strain evidence="3 4">SID7590</strain>
    </source>
</reference>
<proteinExistence type="predicted"/>
<evidence type="ECO:0000313" key="4">
    <source>
        <dbReference type="Proteomes" id="UP000469670"/>
    </source>
</evidence>
<dbReference type="RefSeq" id="WP_164198865.1">
    <property type="nucleotide sequence ID" value="NZ_JAAGMP010000004.1"/>
</dbReference>
<feature type="region of interest" description="Disordered" evidence="1">
    <location>
        <begin position="1"/>
        <end position="71"/>
    </location>
</feature>
<accession>A0A7K3RN81</accession>
<feature type="compositionally biased region" description="Basic and acidic residues" evidence="1">
    <location>
        <begin position="57"/>
        <end position="66"/>
    </location>
</feature>
<evidence type="ECO:0000256" key="1">
    <source>
        <dbReference type="SAM" id="MobiDB-lite"/>
    </source>
</evidence>
<name>A0A7K3RN81_9ACTN</name>
<sequence>MTSSHGSSKIARTSPGHRAPAHRRTTGPLPFPGTAHLGNRALRRSSAAAQTEAWALGEDRTEERKRTSTATGAEEVISAWIAATNTHDTEKYLAYFTDDAELDDQSVGDRFTGKERIAEYCRSYFIGYDTTTRIVTVEPTGGHFHHVVVEFAGDFPGVRAGGIFDVALTGDRIARVRADLT</sequence>
<dbReference type="InterPro" id="IPR037401">
    <property type="entry name" value="SnoaL-like"/>
</dbReference>
<dbReference type="EMBL" id="JAAGMP010000004">
    <property type="protein sequence ID" value="NEC16696.1"/>
    <property type="molecule type" value="Genomic_DNA"/>
</dbReference>